<dbReference type="InterPro" id="IPR013610">
    <property type="entry name" value="ArdC_N"/>
</dbReference>
<sequence length="330" mass="37308">MSVSKKSPLYEQVANRIIEQLKQGTAPWQKPWGEAALSRPYNALTGKEYQGMNSMSLMSSGFEDPRWMTFNQAKNEGYTVNKGSKGSHIQSIRFHDEQIKRDASGAVVKDSTGQSVKEMVKLDKPIIRTFVVFNAEQINGIAPLEKKVQEWNPVERAESLLQASQADIEHKSGDRAYYTPMRDKIVLPNRGQFTDAEKYYSTALHELGHWTGHESRLDRPLMNAFGTEAYAKEELRAEIASMMLGQELGISHDPGQHVAYVDSWIKALQDDPYEIVLACQDAEKVHDYVMAFERTKALEPVENLSANHIKEHKNLEPTVASQIAGIEWEI</sequence>
<dbReference type="PIRSF" id="PIRSF037112">
    <property type="entry name" value="Antirestriction_ArdC"/>
    <property type="match status" value="1"/>
</dbReference>
<reference evidence="3 4" key="1">
    <citation type="submission" date="2020-12" db="EMBL/GenBank/DDBJ databases">
        <authorList>
            <person name="Lu T."/>
            <person name="Wang Q."/>
            <person name="Han X."/>
        </authorList>
    </citation>
    <scope>NUCLEOTIDE SEQUENCE [LARGE SCALE GENOMIC DNA]</scope>
    <source>
        <strain evidence="3 4">WQ 585</strain>
    </source>
</reference>
<evidence type="ECO:0000313" key="3">
    <source>
        <dbReference type="EMBL" id="MBK1781624.1"/>
    </source>
</evidence>
<dbReference type="InterPro" id="IPR041459">
    <property type="entry name" value="MPTase-PolyVal"/>
</dbReference>
<dbReference type="InterPro" id="IPR017113">
    <property type="entry name" value="Antirestriction_ArdC"/>
</dbReference>
<keyword evidence="4" id="KW-1185">Reference proteome</keyword>
<dbReference type="RefSeq" id="WP_200236909.1">
    <property type="nucleotide sequence ID" value="NZ_JAENGP010000011.1"/>
</dbReference>
<feature type="domain" description="Polyvalent protein metallopeptidase" evidence="2">
    <location>
        <begin position="155"/>
        <end position="280"/>
    </location>
</feature>
<evidence type="ECO:0000259" key="1">
    <source>
        <dbReference type="Pfam" id="PF08401"/>
    </source>
</evidence>
<comment type="caution">
    <text evidence="3">The sequence shown here is derived from an EMBL/GenBank/DDBJ whole genome shotgun (WGS) entry which is preliminary data.</text>
</comment>
<organism evidence="3 4">
    <name type="scientific">Advenella mandrilli</name>
    <dbReference type="NCBI Taxonomy" id="2800330"/>
    <lineage>
        <taxon>Bacteria</taxon>
        <taxon>Pseudomonadati</taxon>
        <taxon>Pseudomonadota</taxon>
        <taxon>Betaproteobacteria</taxon>
        <taxon>Burkholderiales</taxon>
        <taxon>Alcaligenaceae</taxon>
    </lineage>
</organism>
<accession>A0ABS1ECF6</accession>
<evidence type="ECO:0000313" key="4">
    <source>
        <dbReference type="Proteomes" id="UP000635316"/>
    </source>
</evidence>
<gene>
    <name evidence="3" type="ORF">JHL22_10370</name>
</gene>
<dbReference type="Pfam" id="PF18818">
    <property type="entry name" value="MPTase-PolyVal"/>
    <property type="match status" value="1"/>
</dbReference>
<dbReference type="Proteomes" id="UP000635316">
    <property type="component" value="Unassembled WGS sequence"/>
</dbReference>
<evidence type="ECO:0000259" key="2">
    <source>
        <dbReference type="Pfam" id="PF18818"/>
    </source>
</evidence>
<feature type="domain" description="N-terminal" evidence="1">
    <location>
        <begin position="9"/>
        <end position="133"/>
    </location>
</feature>
<name>A0ABS1ECF6_9BURK</name>
<protein>
    <submittedName>
        <fullName evidence="3">DUF1738 domain-containing protein</fullName>
    </submittedName>
</protein>
<dbReference type="Pfam" id="PF08401">
    <property type="entry name" value="ArdcN"/>
    <property type="match status" value="1"/>
</dbReference>
<dbReference type="EMBL" id="JAENGP010000011">
    <property type="protein sequence ID" value="MBK1781624.1"/>
    <property type="molecule type" value="Genomic_DNA"/>
</dbReference>
<proteinExistence type="predicted"/>